<gene>
    <name evidence="6" type="ORF">HYX28_04875</name>
</gene>
<dbReference type="GO" id="GO:0006189">
    <property type="term" value="P:'de novo' IMP biosynthetic process"/>
    <property type="evidence" value="ECO:0007669"/>
    <property type="project" value="TreeGrafter"/>
</dbReference>
<organism evidence="6 7">
    <name type="scientific">Candidatus Korobacter versatilis</name>
    <dbReference type="NCBI Taxonomy" id="658062"/>
    <lineage>
        <taxon>Bacteria</taxon>
        <taxon>Pseudomonadati</taxon>
        <taxon>Acidobacteriota</taxon>
        <taxon>Terriglobia</taxon>
        <taxon>Terriglobales</taxon>
        <taxon>Candidatus Korobacteraceae</taxon>
        <taxon>Candidatus Korobacter</taxon>
    </lineage>
</organism>
<dbReference type="GO" id="GO:0005737">
    <property type="term" value="C:cytoplasm"/>
    <property type="evidence" value="ECO:0007669"/>
    <property type="project" value="TreeGrafter"/>
</dbReference>
<dbReference type="GO" id="GO:0004644">
    <property type="term" value="F:phosphoribosylglycinamide formyltransferase activity"/>
    <property type="evidence" value="ECO:0007669"/>
    <property type="project" value="UniProtKB-EC"/>
</dbReference>
<dbReference type="SUPFAM" id="SSF53328">
    <property type="entry name" value="Formyltransferase"/>
    <property type="match status" value="1"/>
</dbReference>
<evidence type="ECO:0000256" key="3">
    <source>
        <dbReference type="ARBA" id="ARBA00022679"/>
    </source>
</evidence>
<proteinExistence type="predicted"/>
<evidence type="ECO:0000313" key="7">
    <source>
        <dbReference type="Proteomes" id="UP000779809"/>
    </source>
</evidence>
<dbReference type="PANTHER" id="PTHR43369:SF2">
    <property type="entry name" value="PHOSPHORIBOSYLGLYCINAMIDE FORMYLTRANSFERASE"/>
    <property type="match status" value="1"/>
</dbReference>
<evidence type="ECO:0000256" key="1">
    <source>
        <dbReference type="ARBA" id="ARBA00005054"/>
    </source>
</evidence>
<dbReference type="Gene3D" id="3.40.50.170">
    <property type="entry name" value="Formyl transferase, N-terminal domain"/>
    <property type="match status" value="1"/>
</dbReference>
<dbReference type="CDD" id="cd08653">
    <property type="entry name" value="FMT_core_like_3"/>
    <property type="match status" value="1"/>
</dbReference>
<dbReference type="AlphaFoldDB" id="A0A932A7Q4"/>
<dbReference type="InterPro" id="IPR036477">
    <property type="entry name" value="Formyl_transf_N_sf"/>
</dbReference>
<evidence type="ECO:0000256" key="4">
    <source>
        <dbReference type="ARBA" id="ARBA00022755"/>
    </source>
</evidence>
<keyword evidence="4" id="KW-0658">Purine biosynthesis</keyword>
<dbReference type="Pfam" id="PF00551">
    <property type="entry name" value="Formyl_trans_N"/>
    <property type="match status" value="1"/>
</dbReference>
<dbReference type="EC" id="2.1.2.2" evidence="2"/>
<accession>A0A932A7Q4</accession>
<dbReference type="Proteomes" id="UP000779809">
    <property type="component" value="Unassembled WGS sequence"/>
</dbReference>
<comment type="caution">
    <text evidence="6">The sequence shown here is derived from an EMBL/GenBank/DDBJ whole genome shotgun (WGS) entry which is preliminary data.</text>
</comment>
<protein>
    <recommendedName>
        <fullName evidence="2">phosphoribosylglycinamide formyltransferase 1</fullName>
        <ecNumber evidence="2">2.1.2.2</ecNumber>
    </recommendedName>
</protein>
<name>A0A932A7Q4_9BACT</name>
<sequence>MTDAQPNAAATPKQKTLVLLTRPGDYGRIVHNFLAQRFPFNAVVYEAPGSSWELARRRVERLGLWHTLGQIAFRAGVFPLLALGARARIAELMREHGLATAPVPKEVETIHVPSVNSSACLAALERLKPDVVIVAGTRILSEQALAAVPGAAFVNIHAGITPLYRGVHGAYWALAENDAAHCGVTVHLVDKGIDTGGILAQAQVVPTHRDNFATYGLLQTAAGLALLRDEVLARLLAGDRSTRRAPAGASRLWSHPTAWQYLRTRLARGVR</sequence>
<evidence type="ECO:0000259" key="5">
    <source>
        <dbReference type="Pfam" id="PF00551"/>
    </source>
</evidence>
<reference evidence="6" key="1">
    <citation type="submission" date="2020-07" db="EMBL/GenBank/DDBJ databases">
        <title>Huge and variable diversity of episymbiotic CPR bacteria and DPANN archaea in groundwater ecosystems.</title>
        <authorList>
            <person name="He C.Y."/>
            <person name="Keren R."/>
            <person name="Whittaker M."/>
            <person name="Farag I.F."/>
            <person name="Doudna J."/>
            <person name="Cate J.H.D."/>
            <person name="Banfield J.F."/>
        </authorList>
    </citation>
    <scope>NUCLEOTIDE SEQUENCE</scope>
    <source>
        <strain evidence="6">NC_groundwater_580_Pr5_B-0.1um_64_19</strain>
    </source>
</reference>
<dbReference type="InterPro" id="IPR002376">
    <property type="entry name" value="Formyl_transf_N"/>
</dbReference>
<evidence type="ECO:0000256" key="2">
    <source>
        <dbReference type="ARBA" id="ARBA00012254"/>
    </source>
</evidence>
<dbReference type="EMBL" id="JACPNR010000006">
    <property type="protein sequence ID" value="MBI2678092.1"/>
    <property type="molecule type" value="Genomic_DNA"/>
</dbReference>
<keyword evidence="3 6" id="KW-0808">Transferase</keyword>
<evidence type="ECO:0000313" key="6">
    <source>
        <dbReference type="EMBL" id="MBI2678092.1"/>
    </source>
</evidence>
<feature type="domain" description="Formyl transferase N-terminal" evidence="5">
    <location>
        <begin position="116"/>
        <end position="209"/>
    </location>
</feature>
<comment type="pathway">
    <text evidence="1">Purine metabolism; IMP biosynthesis via de novo pathway; N(2)-formyl-N(1)-(5-phospho-D-ribosyl)glycinamide from N(1)-(5-phospho-D-ribosyl)glycinamide (10-formyl THF route): step 1/1.</text>
</comment>
<dbReference type="PANTHER" id="PTHR43369">
    <property type="entry name" value="PHOSPHORIBOSYLGLYCINAMIDE FORMYLTRANSFERASE"/>
    <property type="match status" value="1"/>
</dbReference>